<dbReference type="PIRSF" id="PIRSF004983">
    <property type="entry name" value="MenD"/>
    <property type="match status" value="1"/>
</dbReference>
<dbReference type="EMBL" id="FNOS01000004">
    <property type="protein sequence ID" value="SDY02905.1"/>
    <property type="molecule type" value="Genomic_DNA"/>
</dbReference>
<sequence>MSYTEDLSRYITHFIDQLTLSGVKHAVISPGSRSTPLAITAAESGGVKHWIQLDERSAGFFAVGLAKEKQEPVALICTSGTAAANYYPAVIEAFYSRVPLILLTADRPHELRDVGAPQSIDQNNMYGSYTKWFHDMMIPEAGMEMYARKQAARSVEESLRNHPGPVQLNFPLREPLMPDFSLSGLWRGERTFSPFTRGKLRVEEGELQRLAGRFRKRGKGVIVCGPQTDSSLVPAIEKLAKALDVPVFADPLSQLRTAGFSEEYIITHYDSLLRSERFNALLLEADYVVRFGAMPVSKAYLKWVQRAGDTEMFVVDSDSGYRDPSGVAGEFIWSDPIAFCEDILPFIETPEDSWREFLKSLDELAAETMFHKEEEGLYEGDAVHDLAPLLRKNSVLFVGNSMPIRDVDTFFPALDTNVSILANRGANGIDGVTSAAAGTAASGRAVTLLTGDVSFFHDMNGLLAVKQYDLDLTIVVFNNNGGGIFSYLPQAGQTEHYEALFGTPLDINLEEATRMYGGSHRRVEEREGFIAAVQEAQAEKGLSVVEAAVSREDHVANHRNKWSSLDRQIAGKVQEYVHHRP</sequence>
<dbReference type="InterPro" id="IPR004433">
    <property type="entry name" value="MenaQ_synth_MenD"/>
</dbReference>
<dbReference type="SUPFAM" id="SSF52467">
    <property type="entry name" value="DHS-like NAD/FAD-binding domain"/>
    <property type="match status" value="1"/>
</dbReference>
<gene>
    <name evidence="7" type="primary">menD</name>
    <name evidence="11" type="ORF">SAMN04488081_1943</name>
</gene>
<dbReference type="PANTHER" id="PTHR42916">
    <property type="entry name" value="2-SUCCINYL-5-ENOLPYRUVYL-6-HYDROXY-3-CYCLOHEXENE-1-CARBOXYLATE SYNTHASE"/>
    <property type="match status" value="1"/>
</dbReference>
<proteinExistence type="inferred from homology"/>
<evidence type="ECO:0000256" key="3">
    <source>
        <dbReference type="ARBA" id="ARBA00022723"/>
    </source>
</evidence>
<feature type="domain" description="Thiamine pyrophosphate enzyme TPP-binding" evidence="8">
    <location>
        <begin position="434"/>
        <end position="546"/>
    </location>
</feature>
<evidence type="ECO:0000259" key="9">
    <source>
        <dbReference type="Pfam" id="PF02776"/>
    </source>
</evidence>
<comment type="pathway">
    <text evidence="7">Quinol/quinone metabolism; menaquinone biosynthesis.</text>
</comment>
<evidence type="ECO:0000256" key="1">
    <source>
        <dbReference type="ARBA" id="ARBA00022428"/>
    </source>
</evidence>
<keyword evidence="2 7" id="KW-0808">Transferase</keyword>
<evidence type="ECO:0000256" key="2">
    <source>
        <dbReference type="ARBA" id="ARBA00022679"/>
    </source>
</evidence>
<dbReference type="PANTHER" id="PTHR42916:SF1">
    <property type="entry name" value="PROTEIN PHYLLO, CHLOROPLASTIC"/>
    <property type="match status" value="1"/>
</dbReference>
<evidence type="ECO:0000313" key="11">
    <source>
        <dbReference type="EMBL" id="SDY02905.1"/>
    </source>
</evidence>
<reference evidence="11 12" key="1">
    <citation type="submission" date="2016-10" db="EMBL/GenBank/DDBJ databases">
        <authorList>
            <person name="Varghese N."/>
            <person name="Submissions S."/>
        </authorList>
    </citation>
    <scope>NUCLEOTIDE SEQUENCE [LARGE SCALE GENOMIC DNA]</scope>
    <source>
        <strain evidence="11 12">DSM 20748</strain>
    </source>
</reference>
<comment type="cofactor">
    <cofactor evidence="7">
        <name>Mg(2+)</name>
        <dbReference type="ChEBI" id="CHEBI:18420"/>
    </cofactor>
    <cofactor evidence="7">
        <name>Mn(2+)</name>
        <dbReference type="ChEBI" id="CHEBI:29035"/>
    </cofactor>
</comment>
<keyword evidence="5 7" id="KW-0786">Thiamine pyrophosphate</keyword>
<dbReference type="InterPro" id="IPR011766">
    <property type="entry name" value="TPP_enzyme_TPP-bd"/>
</dbReference>
<evidence type="ECO:0000256" key="4">
    <source>
        <dbReference type="ARBA" id="ARBA00022842"/>
    </source>
</evidence>
<dbReference type="Gene3D" id="3.40.50.1220">
    <property type="entry name" value="TPP-binding domain"/>
    <property type="match status" value="1"/>
</dbReference>
<evidence type="ECO:0000256" key="5">
    <source>
        <dbReference type="ARBA" id="ARBA00023052"/>
    </source>
</evidence>
<keyword evidence="4 7" id="KW-0460">Magnesium</keyword>
<keyword evidence="3 7" id="KW-0479">Metal-binding</keyword>
<protein>
    <recommendedName>
        <fullName evidence="7">2-succinyl-5-enolpyruvyl-6-hydroxy-3-cyclohexene-1-carboxylate synthase</fullName>
        <shortName evidence="7">SEPHCHC synthase</shortName>
        <ecNumber evidence="7">2.2.1.9</ecNumber>
    </recommendedName>
    <alternativeName>
        <fullName evidence="7">Menaquinone biosynthesis protein MenD</fullName>
    </alternativeName>
</protein>
<accession>A0A1H3GIQ3</accession>
<dbReference type="HAMAP" id="MF_01659">
    <property type="entry name" value="MenD"/>
    <property type="match status" value="1"/>
</dbReference>
<dbReference type="Gene3D" id="3.40.50.970">
    <property type="match status" value="2"/>
</dbReference>
<dbReference type="Pfam" id="PF16582">
    <property type="entry name" value="TPP_enzyme_M_2"/>
    <property type="match status" value="1"/>
</dbReference>
<evidence type="ECO:0000259" key="8">
    <source>
        <dbReference type="Pfam" id="PF02775"/>
    </source>
</evidence>
<evidence type="ECO:0000256" key="6">
    <source>
        <dbReference type="ARBA" id="ARBA00023211"/>
    </source>
</evidence>
<evidence type="ECO:0000256" key="7">
    <source>
        <dbReference type="HAMAP-Rule" id="MF_01659"/>
    </source>
</evidence>
<comment type="catalytic activity">
    <reaction evidence="7">
        <text>isochorismate + 2-oxoglutarate + H(+) = 5-enolpyruvoyl-6-hydroxy-2-succinyl-cyclohex-3-ene-1-carboxylate + CO2</text>
        <dbReference type="Rhea" id="RHEA:25593"/>
        <dbReference type="ChEBI" id="CHEBI:15378"/>
        <dbReference type="ChEBI" id="CHEBI:16526"/>
        <dbReference type="ChEBI" id="CHEBI:16810"/>
        <dbReference type="ChEBI" id="CHEBI:29780"/>
        <dbReference type="ChEBI" id="CHEBI:58818"/>
        <dbReference type="EC" id="2.2.1.9"/>
    </reaction>
</comment>
<feature type="domain" description="Menaquinone biosynthesis protein MenD middle" evidence="10">
    <location>
        <begin position="193"/>
        <end position="398"/>
    </location>
</feature>
<organism evidence="11 12">
    <name type="scientific">Salimicrobium album</name>
    <dbReference type="NCBI Taxonomy" id="50717"/>
    <lineage>
        <taxon>Bacteria</taxon>
        <taxon>Bacillati</taxon>
        <taxon>Bacillota</taxon>
        <taxon>Bacilli</taxon>
        <taxon>Bacillales</taxon>
        <taxon>Bacillaceae</taxon>
        <taxon>Salimicrobium</taxon>
    </lineage>
</organism>
<dbReference type="Pfam" id="PF02775">
    <property type="entry name" value="TPP_enzyme_C"/>
    <property type="match status" value="1"/>
</dbReference>
<comment type="subunit">
    <text evidence="7">Homodimer.</text>
</comment>
<dbReference type="InterPro" id="IPR032264">
    <property type="entry name" value="MenD_middle"/>
</dbReference>
<comment type="cofactor">
    <cofactor evidence="7">
        <name>thiamine diphosphate</name>
        <dbReference type="ChEBI" id="CHEBI:58937"/>
    </cofactor>
    <text evidence="7">Binds 1 thiamine pyrophosphate per subunit.</text>
</comment>
<feature type="domain" description="Thiamine pyrophosphate enzyme N-terminal TPP-binding" evidence="9">
    <location>
        <begin position="13"/>
        <end position="125"/>
    </location>
</feature>
<dbReference type="Proteomes" id="UP000198647">
    <property type="component" value="Unassembled WGS sequence"/>
</dbReference>
<dbReference type="InterPro" id="IPR012001">
    <property type="entry name" value="Thiamin_PyroP_enz_TPP-bd_dom"/>
</dbReference>
<dbReference type="SUPFAM" id="SSF52518">
    <property type="entry name" value="Thiamin diphosphate-binding fold (THDP-binding)"/>
    <property type="match status" value="2"/>
</dbReference>
<dbReference type="RefSeq" id="WP_008587371.1">
    <property type="nucleotide sequence ID" value="NZ_FNOS01000004.1"/>
</dbReference>
<dbReference type="EC" id="2.2.1.9" evidence="7"/>
<keyword evidence="1 7" id="KW-0474">Menaquinone biosynthesis</keyword>
<comment type="function">
    <text evidence="7">Catalyzes the thiamine diphosphate-dependent decarboxylation of 2-oxoglutarate and the subsequent addition of the resulting succinic semialdehyde-thiamine pyrophosphate anion to isochorismate to yield 2-succinyl-5-enolpyruvyl-6-hydroxy-3-cyclohexene-1-carboxylate (SEPHCHC).</text>
</comment>
<dbReference type="InterPro" id="IPR029061">
    <property type="entry name" value="THDP-binding"/>
</dbReference>
<keyword evidence="12" id="KW-1185">Reference proteome</keyword>
<keyword evidence="6 7" id="KW-0464">Manganese</keyword>
<evidence type="ECO:0000259" key="10">
    <source>
        <dbReference type="Pfam" id="PF16582"/>
    </source>
</evidence>
<dbReference type="NCBIfam" id="TIGR00173">
    <property type="entry name" value="menD"/>
    <property type="match status" value="1"/>
</dbReference>
<dbReference type="Pfam" id="PF02776">
    <property type="entry name" value="TPP_enzyme_N"/>
    <property type="match status" value="1"/>
</dbReference>
<dbReference type="InterPro" id="IPR029035">
    <property type="entry name" value="DHS-like_NAD/FAD-binding_dom"/>
</dbReference>
<comment type="similarity">
    <text evidence="7">Belongs to the TPP enzyme family. MenD subfamily.</text>
</comment>
<comment type="caution">
    <text evidence="11">The sequence shown here is derived from an EMBL/GenBank/DDBJ whole genome shotgun (WGS) entry which is preliminary data.</text>
</comment>
<dbReference type="CDD" id="cd02009">
    <property type="entry name" value="TPP_SHCHC_synthase"/>
    <property type="match status" value="1"/>
</dbReference>
<comment type="pathway">
    <text evidence="7">Quinol/quinone metabolism; 1,4-dihydroxy-2-naphthoate biosynthesis; 1,4-dihydroxy-2-naphthoate from chorismate: step 2/7.</text>
</comment>
<name>A0A1H3GIQ3_9BACI</name>
<evidence type="ECO:0000313" key="12">
    <source>
        <dbReference type="Proteomes" id="UP000198647"/>
    </source>
</evidence>
<dbReference type="CDD" id="cd07037">
    <property type="entry name" value="TPP_PYR_MenD"/>
    <property type="match status" value="1"/>
</dbReference>